<evidence type="ECO:0000313" key="2">
    <source>
        <dbReference type="EMBL" id="KAF2646620.1"/>
    </source>
</evidence>
<dbReference type="AlphaFoldDB" id="A0A6A6SGF3"/>
<accession>A0A6A6SGF3</accession>
<feature type="region of interest" description="Disordered" evidence="1">
    <location>
        <begin position="1"/>
        <end position="26"/>
    </location>
</feature>
<name>A0A6A6SGF3_9PLEO</name>
<evidence type="ECO:0000313" key="3">
    <source>
        <dbReference type="Proteomes" id="UP000799753"/>
    </source>
</evidence>
<evidence type="ECO:0000256" key="1">
    <source>
        <dbReference type="SAM" id="MobiDB-lite"/>
    </source>
</evidence>
<feature type="compositionally biased region" description="Acidic residues" evidence="1">
    <location>
        <begin position="150"/>
        <end position="163"/>
    </location>
</feature>
<feature type="compositionally biased region" description="Polar residues" evidence="1">
    <location>
        <begin position="130"/>
        <end position="141"/>
    </location>
</feature>
<proteinExistence type="predicted"/>
<gene>
    <name evidence="2" type="ORF">P280DRAFT_512784</name>
</gene>
<dbReference type="OrthoDB" id="3800409at2759"/>
<keyword evidence="3" id="KW-1185">Reference proteome</keyword>
<protein>
    <submittedName>
        <fullName evidence="2">Uncharacterized protein</fullName>
    </submittedName>
</protein>
<dbReference type="Proteomes" id="UP000799753">
    <property type="component" value="Unassembled WGS sequence"/>
</dbReference>
<dbReference type="EMBL" id="MU006776">
    <property type="protein sequence ID" value="KAF2646620.1"/>
    <property type="molecule type" value="Genomic_DNA"/>
</dbReference>
<feature type="region of interest" description="Disordered" evidence="1">
    <location>
        <begin position="120"/>
        <end position="164"/>
    </location>
</feature>
<organism evidence="2 3">
    <name type="scientific">Massarina eburnea CBS 473.64</name>
    <dbReference type="NCBI Taxonomy" id="1395130"/>
    <lineage>
        <taxon>Eukaryota</taxon>
        <taxon>Fungi</taxon>
        <taxon>Dikarya</taxon>
        <taxon>Ascomycota</taxon>
        <taxon>Pezizomycotina</taxon>
        <taxon>Dothideomycetes</taxon>
        <taxon>Pleosporomycetidae</taxon>
        <taxon>Pleosporales</taxon>
        <taxon>Massarineae</taxon>
        <taxon>Massarinaceae</taxon>
        <taxon>Massarina</taxon>
    </lineage>
</organism>
<sequence length="196" mass="21547">MPRPNRYHPYSRNGQSSSPRTPPSLAQVLHPMPAFDEQPFTQPYQYIPAGYIKGVTHDGKALVPTSAYLASNGKWHVEMEVVHWPSEDIKQHSGAQLSAIPSPPMMQQTGTMFSGLGISHKQTQRKGSDSEASQGGRSTRGFSEECANCTDDEDAEGDVDDDDATRHMQAVLQQRRIIDSIAQRNAIGLQSVGGKW</sequence>
<reference evidence="2" key="1">
    <citation type="journal article" date="2020" name="Stud. Mycol.">
        <title>101 Dothideomycetes genomes: a test case for predicting lifestyles and emergence of pathogens.</title>
        <authorList>
            <person name="Haridas S."/>
            <person name="Albert R."/>
            <person name="Binder M."/>
            <person name="Bloem J."/>
            <person name="Labutti K."/>
            <person name="Salamov A."/>
            <person name="Andreopoulos B."/>
            <person name="Baker S."/>
            <person name="Barry K."/>
            <person name="Bills G."/>
            <person name="Bluhm B."/>
            <person name="Cannon C."/>
            <person name="Castanera R."/>
            <person name="Culley D."/>
            <person name="Daum C."/>
            <person name="Ezra D."/>
            <person name="Gonzalez J."/>
            <person name="Henrissat B."/>
            <person name="Kuo A."/>
            <person name="Liang C."/>
            <person name="Lipzen A."/>
            <person name="Lutzoni F."/>
            <person name="Magnuson J."/>
            <person name="Mondo S."/>
            <person name="Nolan M."/>
            <person name="Ohm R."/>
            <person name="Pangilinan J."/>
            <person name="Park H.-J."/>
            <person name="Ramirez L."/>
            <person name="Alfaro M."/>
            <person name="Sun H."/>
            <person name="Tritt A."/>
            <person name="Yoshinaga Y."/>
            <person name="Zwiers L.-H."/>
            <person name="Turgeon B."/>
            <person name="Goodwin S."/>
            <person name="Spatafora J."/>
            <person name="Crous P."/>
            <person name="Grigoriev I."/>
        </authorList>
    </citation>
    <scope>NUCLEOTIDE SEQUENCE</scope>
    <source>
        <strain evidence="2">CBS 473.64</strain>
    </source>
</reference>